<name>A0A0B6ZEG9_9EUPU</name>
<protein>
    <submittedName>
        <fullName evidence="2">Uncharacterized protein</fullName>
    </submittedName>
</protein>
<evidence type="ECO:0000313" key="1">
    <source>
        <dbReference type="EMBL" id="CEK66114.1"/>
    </source>
</evidence>
<reference evidence="2" key="1">
    <citation type="submission" date="2014-12" db="EMBL/GenBank/DDBJ databases">
        <title>Insight into the proteome of Arion vulgaris.</title>
        <authorList>
            <person name="Aradska J."/>
            <person name="Bulat T."/>
            <person name="Smidak R."/>
            <person name="Sarate P."/>
            <person name="Gangsoo J."/>
            <person name="Sialana F."/>
            <person name="Bilban M."/>
            <person name="Lubec G."/>
        </authorList>
    </citation>
    <scope>NUCLEOTIDE SEQUENCE</scope>
    <source>
        <tissue evidence="2">Skin</tissue>
    </source>
</reference>
<evidence type="ECO:0000313" key="2">
    <source>
        <dbReference type="EMBL" id="CEK66115.1"/>
    </source>
</evidence>
<proteinExistence type="predicted"/>
<sequence>KLLADPMECSTVGEEYVYYKIDPISNIPSFLVSTVCDTLIDLFFIVNFW</sequence>
<dbReference type="AlphaFoldDB" id="A0A0B6ZEG9"/>
<organism evidence="2">
    <name type="scientific">Arion vulgaris</name>
    <dbReference type="NCBI Taxonomy" id="1028688"/>
    <lineage>
        <taxon>Eukaryota</taxon>
        <taxon>Metazoa</taxon>
        <taxon>Spiralia</taxon>
        <taxon>Lophotrochozoa</taxon>
        <taxon>Mollusca</taxon>
        <taxon>Gastropoda</taxon>
        <taxon>Heterobranchia</taxon>
        <taxon>Euthyneura</taxon>
        <taxon>Panpulmonata</taxon>
        <taxon>Eupulmonata</taxon>
        <taxon>Stylommatophora</taxon>
        <taxon>Helicina</taxon>
        <taxon>Arionoidea</taxon>
        <taxon>Arionidae</taxon>
        <taxon>Arion</taxon>
    </lineage>
</organism>
<dbReference type="EMBL" id="HACG01019250">
    <property type="protein sequence ID" value="CEK66115.1"/>
    <property type="molecule type" value="Transcribed_RNA"/>
</dbReference>
<gene>
    <name evidence="2" type="primary">ORF57356</name>
    <name evidence="1" type="synonym">ORF57355</name>
</gene>
<feature type="non-terminal residue" evidence="2">
    <location>
        <position position="1"/>
    </location>
</feature>
<dbReference type="EMBL" id="HACG01019249">
    <property type="protein sequence ID" value="CEK66114.1"/>
    <property type="molecule type" value="Transcribed_RNA"/>
</dbReference>
<accession>A0A0B6ZEG9</accession>